<dbReference type="InterPro" id="IPR003209">
    <property type="entry name" value="METHMP_CycHdrlase"/>
</dbReference>
<dbReference type="EC" id="3.5.4.27" evidence="5 12"/>
<dbReference type="EMBL" id="CP155447">
    <property type="protein sequence ID" value="XBH04276.1"/>
    <property type="molecule type" value="Genomic_DNA"/>
</dbReference>
<comment type="subcellular location">
    <subcellularLocation>
        <location evidence="2 12">Cytoplasm</location>
    </subcellularLocation>
</comment>
<dbReference type="Gene3D" id="3.30.1030.10">
    <property type="entry name" value="Methenyltetrahydromethanopterin Cyclohydrolase, Chain A, domain 2"/>
    <property type="match status" value="1"/>
</dbReference>
<comment type="catalytic activity">
    <reaction evidence="11 12">
        <text>5,10-methenyl-5,6,7,8-tetrahydromethanopterin + H2O = N(5)-formyl-5,6,7,8-tetrahydromethanopterin + H(+)</text>
        <dbReference type="Rhea" id="RHEA:19053"/>
        <dbReference type="ChEBI" id="CHEBI:15377"/>
        <dbReference type="ChEBI" id="CHEBI:15378"/>
        <dbReference type="ChEBI" id="CHEBI:58018"/>
        <dbReference type="ChEBI" id="CHEBI:58337"/>
        <dbReference type="EC" id="3.5.4.27"/>
    </reaction>
</comment>
<organism evidence="14">
    <name type="scientific">Singulisphaera sp. Ch08</name>
    <dbReference type="NCBI Taxonomy" id="3120278"/>
    <lineage>
        <taxon>Bacteria</taxon>
        <taxon>Pseudomonadati</taxon>
        <taxon>Planctomycetota</taxon>
        <taxon>Planctomycetia</taxon>
        <taxon>Isosphaerales</taxon>
        <taxon>Isosphaeraceae</taxon>
        <taxon>Singulisphaera</taxon>
    </lineage>
</organism>
<sequence>MMNLNERSLRVVEKLLARAEERKVAAQAIERGGRFIDCGIDVPGGLLAGLDLARVCMANLAEITIVPGDVAGRACPVVQVVTDHPVRACLASQYAGWAISEEKFFAMGSGPMRAAKGDEPIFAKISGRESARSVVGVLEGRKKPTPAVIAKIAAACQVSPTGVTLLIAPTASLAGGVQIVARSVETALHKLAELGFNLRRIESASGSAPLPPVAANDLAAIGRTNDAILYGARVVLYVRGDDASIEAIGPKVPSSSSHDHGEPFAAIFAKYNNDFYAVDPHLFSPAEVVFQNLETGRVHVFGQVATDVMASSFFS</sequence>
<evidence type="ECO:0000256" key="7">
    <source>
        <dbReference type="ARBA" id="ARBA00022490"/>
    </source>
</evidence>
<dbReference type="SUPFAM" id="SSF56199">
    <property type="entry name" value="Methenyltetrahydromethanopterin cyclohydrolase"/>
    <property type="match status" value="1"/>
</dbReference>
<dbReference type="GO" id="GO:0005737">
    <property type="term" value="C:cytoplasm"/>
    <property type="evidence" value="ECO:0007669"/>
    <property type="project" value="UniProtKB-SubCell"/>
</dbReference>
<comment type="function">
    <text evidence="1 12">Catalyzes the hydrolysis of methenyl-H(4)MPT(+) to 5-formyl-H(4)MPT.</text>
</comment>
<evidence type="ECO:0000256" key="1">
    <source>
        <dbReference type="ARBA" id="ARBA00004058"/>
    </source>
</evidence>
<dbReference type="Pfam" id="PF02289">
    <property type="entry name" value="MCH"/>
    <property type="match status" value="1"/>
</dbReference>
<dbReference type="NCBIfam" id="TIGR03120">
    <property type="entry name" value="one_C_mch"/>
    <property type="match status" value="1"/>
</dbReference>
<protein>
    <recommendedName>
        <fullName evidence="6 12">Methenyltetrahydromethanopterin cyclohydrolase</fullName>
        <ecNumber evidence="5 12">3.5.4.27</ecNumber>
    </recommendedName>
    <alternativeName>
        <fullName evidence="10 12">Methenyl-H4MPT cyclohydrolase</fullName>
    </alternativeName>
</protein>
<dbReference type="Gene3D" id="3.10.340.11">
    <property type="entry name" value="Methenyltetrahydromethanopterin Cyclohydrolase, Chain A, domain 1"/>
    <property type="match status" value="1"/>
</dbReference>
<evidence type="ECO:0000256" key="3">
    <source>
        <dbReference type="ARBA" id="ARBA00005087"/>
    </source>
</evidence>
<keyword evidence="9 12" id="KW-0378">Hydrolase</keyword>
<feature type="coiled-coil region" evidence="13">
    <location>
        <begin position="2"/>
        <end position="29"/>
    </location>
</feature>
<evidence type="ECO:0000256" key="13">
    <source>
        <dbReference type="SAM" id="Coils"/>
    </source>
</evidence>
<evidence type="ECO:0000256" key="10">
    <source>
        <dbReference type="ARBA" id="ARBA00030468"/>
    </source>
</evidence>
<proteinExistence type="inferred from homology"/>
<gene>
    <name evidence="12 14" type="primary">mch</name>
    <name evidence="14" type="ORF">V5E97_39185</name>
</gene>
<dbReference type="GO" id="GO:0046294">
    <property type="term" value="P:formaldehyde catabolic process"/>
    <property type="evidence" value="ECO:0007669"/>
    <property type="project" value="UniProtKB-UniRule"/>
</dbReference>
<comment type="pathway">
    <text evidence="3 12">One-carbon metabolism; formaldehyde degradation; formate from formaldehyde (H(4)MPT route): step 3/5.</text>
</comment>
<dbReference type="GO" id="GO:0018759">
    <property type="term" value="F:methenyltetrahydromethanopterin cyclohydrolase activity"/>
    <property type="evidence" value="ECO:0007669"/>
    <property type="project" value="UniProtKB-UniRule"/>
</dbReference>
<dbReference type="GO" id="GO:0006730">
    <property type="term" value="P:one-carbon metabolic process"/>
    <property type="evidence" value="ECO:0007669"/>
    <property type="project" value="UniProtKB-UniRule"/>
</dbReference>
<comment type="similarity">
    <text evidence="4 12">Belongs to the MCH family.</text>
</comment>
<keyword evidence="7 12" id="KW-0963">Cytoplasm</keyword>
<evidence type="ECO:0000256" key="12">
    <source>
        <dbReference type="HAMAP-Rule" id="MF_00486"/>
    </source>
</evidence>
<evidence type="ECO:0000256" key="4">
    <source>
        <dbReference type="ARBA" id="ARBA00006902"/>
    </source>
</evidence>
<dbReference type="AlphaFoldDB" id="A0AAU7CHZ2"/>
<accession>A0AAU7CHZ2</accession>
<evidence type="ECO:0000313" key="14">
    <source>
        <dbReference type="EMBL" id="XBH04276.1"/>
    </source>
</evidence>
<evidence type="ECO:0000256" key="6">
    <source>
        <dbReference type="ARBA" id="ARBA00020597"/>
    </source>
</evidence>
<evidence type="ECO:0000256" key="9">
    <source>
        <dbReference type="ARBA" id="ARBA00022801"/>
    </source>
</evidence>
<evidence type="ECO:0000256" key="11">
    <source>
        <dbReference type="ARBA" id="ARBA00048684"/>
    </source>
</evidence>
<name>A0AAU7CHZ2_9BACT</name>
<keyword evidence="8 12" id="KW-0554">One-carbon metabolism</keyword>
<reference evidence="14" key="1">
    <citation type="submission" date="2024-05" db="EMBL/GenBank/DDBJ databases">
        <title>Planctomycetes of the genus Singulisphaera possess chitinolytic capabilities.</title>
        <authorList>
            <person name="Ivanova A."/>
        </authorList>
    </citation>
    <scope>NUCLEOTIDE SEQUENCE</scope>
    <source>
        <strain evidence="14">Ch08T</strain>
    </source>
</reference>
<evidence type="ECO:0000256" key="2">
    <source>
        <dbReference type="ARBA" id="ARBA00004496"/>
    </source>
</evidence>
<evidence type="ECO:0000256" key="5">
    <source>
        <dbReference type="ARBA" id="ARBA00012765"/>
    </source>
</evidence>
<dbReference type="HAMAP" id="MF_00486">
    <property type="entry name" value="McH"/>
    <property type="match status" value="1"/>
</dbReference>
<keyword evidence="13" id="KW-0175">Coiled coil</keyword>
<evidence type="ECO:0000256" key="8">
    <source>
        <dbReference type="ARBA" id="ARBA00022563"/>
    </source>
</evidence>